<accession>A0A254N520</accession>
<gene>
    <name evidence="1" type="ORF">CDO81_16410</name>
</gene>
<proteinExistence type="predicted"/>
<dbReference type="EMBL" id="NISI01000006">
    <property type="protein sequence ID" value="OWR03145.1"/>
    <property type="molecule type" value="Genomic_DNA"/>
</dbReference>
<dbReference type="Proteomes" id="UP000197446">
    <property type="component" value="Unassembled WGS sequence"/>
</dbReference>
<dbReference type="OrthoDB" id="9812210at2"/>
<reference evidence="1 2" key="1">
    <citation type="journal article" date="2007" name="Int. J. Syst. Evol. Microbiol.">
        <title>Description of Pelomonas aquatica sp. nov. and Pelomonas puraquae sp. nov., isolated from industrial and haemodialysis water.</title>
        <authorList>
            <person name="Gomila M."/>
            <person name="Bowien B."/>
            <person name="Falsen E."/>
            <person name="Moore E.R."/>
            <person name="Lalucat J."/>
        </authorList>
    </citation>
    <scope>NUCLEOTIDE SEQUENCE [LARGE SCALE GENOMIC DNA]</scope>
    <source>
        <strain evidence="1 2">CCUG 52769</strain>
    </source>
</reference>
<keyword evidence="2" id="KW-1185">Reference proteome</keyword>
<name>A0A254N520_9BURK</name>
<evidence type="ECO:0000313" key="1">
    <source>
        <dbReference type="EMBL" id="OWR03145.1"/>
    </source>
</evidence>
<evidence type="ECO:0000313" key="2">
    <source>
        <dbReference type="Proteomes" id="UP000197446"/>
    </source>
</evidence>
<dbReference type="RefSeq" id="WP_088484299.1">
    <property type="nucleotide sequence ID" value="NZ_NISI01000006.1"/>
</dbReference>
<dbReference type="AlphaFoldDB" id="A0A254N520"/>
<comment type="caution">
    <text evidence="1">The sequence shown here is derived from an EMBL/GenBank/DDBJ whole genome shotgun (WGS) entry which is preliminary data.</text>
</comment>
<organism evidence="1 2">
    <name type="scientific">Roseateles puraquae</name>
    <dbReference type="NCBI Taxonomy" id="431059"/>
    <lineage>
        <taxon>Bacteria</taxon>
        <taxon>Pseudomonadati</taxon>
        <taxon>Pseudomonadota</taxon>
        <taxon>Betaproteobacteria</taxon>
        <taxon>Burkholderiales</taxon>
        <taxon>Sphaerotilaceae</taxon>
        <taxon>Roseateles</taxon>
    </lineage>
</organism>
<dbReference type="Gene3D" id="1.10.10.10">
    <property type="entry name" value="Winged helix-like DNA-binding domain superfamily/Winged helix DNA-binding domain"/>
    <property type="match status" value="1"/>
</dbReference>
<protein>
    <submittedName>
        <fullName evidence="1">Helix-turn-helix domain-containing protein</fullName>
    </submittedName>
</protein>
<sequence length="411" mass="43275">MDSLITAAGRALAAGDALTALKRVALREDPPALALRGIAMAQLGELARAQDLLKRAARGFGPQEPLAQARCTVAEAEVALALRNLAQAPAARAALANAQSVLAQRGDIANAAHARLIAARRALLMGHLQAAADGLATLDATALAPQQRALAALVRLELALRGLQLDQARQALAQAQTAARQAGIPALQAEVADAGAVLDRVAARRWLPASQQWQPLRLADVATLLSDPDLVVDGCRHALHAGTWRLSLARRPVLFTLLQGLAEAWPQAATREHLIERAFRLNPPDDSHRARLRVEIGRLRRLVAPVVGIEATPQGFALQLRPGQSLALLAPPLASTLDAVTALLADGAAWSTSALALATGESQRQLQRSLAELLAQGRVRAIGQGRARRWLAPTLTGFTTILLLPAALPSG</sequence>
<dbReference type="InterPro" id="IPR036388">
    <property type="entry name" value="WH-like_DNA-bd_sf"/>
</dbReference>